<sequence>MRIQNKTEHYLHDLIPDRKPYIHAMESYAAEHGVPIMELTGIQMLLQLLELHHAKKVLEIGTAIGYSAIRMADHIGDLTVVTIERDQERADIAKENIRKMKLQDRILTVLGDALDLKETVATQGPYDVLFIDAAKGNYKRFFELYEPLVKAGGIIIADNVLFKGMVAGVVEEIPKRLHPMVQKLRRYNSEIMRNERFSSMIYPIGDGVMVSIKH</sequence>
<dbReference type="Proteomes" id="UP000198935">
    <property type="component" value="Unassembled WGS sequence"/>
</dbReference>
<keyword evidence="4" id="KW-0479">Metal-binding</keyword>
<dbReference type="STRING" id="1503961.SAMN05421736_10294"/>
<dbReference type="Gene3D" id="3.40.50.150">
    <property type="entry name" value="Vaccinia Virus protein VP39"/>
    <property type="match status" value="1"/>
</dbReference>
<keyword evidence="6" id="KW-1185">Reference proteome</keyword>
<dbReference type="PROSITE" id="PS51682">
    <property type="entry name" value="SAM_OMT_I"/>
    <property type="match status" value="1"/>
</dbReference>
<protein>
    <recommendedName>
        <fullName evidence="4">tRNA 5-hydroxyuridine methyltransferase</fullName>
        <ecNumber evidence="4">2.1.1.-</ecNumber>
    </recommendedName>
    <alternativeName>
        <fullName evidence="4">ho5U methyltransferase</fullName>
    </alternativeName>
</protein>
<dbReference type="SUPFAM" id="SSF53335">
    <property type="entry name" value="S-adenosyl-L-methionine-dependent methyltransferases"/>
    <property type="match status" value="1"/>
</dbReference>
<feature type="binding site" evidence="4">
    <location>
        <position position="132"/>
    </location>
    <ligand>
        <name>S-adenosyl-L-methionine</name>
        <dbReference type="ChEBI" id="CHEBI:59789"/>
    </ligand>
</feature>
<dbReference type="InterPro" id="IPR050362">
    <property type="entry name" value="Cation-dep_OMT"/>
</dbReference>
<evidence type="ECO:0000256" key="4">
    <source>
        <dbReference type="HAMAP-Rule" id="MF_02217"/>
    </source>
</evidence>
<dbReference type="PANTHER" id="PTHR10509:SF14">
    <property type="entry name" value="CAFFEOYL-COA O-METHYLTRANSFERASE 3-RELATED"/>
    <property type="match status" value="1"/>
</dbReference>
<dbReference type="EC" id="2.1.1.-" evidence="4"/>
<dbReference type="GO" id="GO:0016300">
    <property type="term" value="F:tRNA (uridine) methyltransferase activity"/>
    <property type="evidence" value="ECO:0007669"/>
    <property type="project" value="UniProtKB-UniRule"/>
</dbReference>
<reference evidence="6" key="1">
    <citation type="submission" date="2016-10" db="EMBL/GenBank/DDBJ databases">
        <authorList>
            <person name="Varghese N."/>
            <person name="Submissions S."/>
        </authorList>
    </citation>
    <scope>NUCLEOTIDE SEQUENCE [LARGE SCALE GENOMIC DNA]</scope>
    <source>
        <strain evidence="6">SP</strain>
    </source>
</reference>
<feature type="binding site" evidence="4">
    <location>
        <begin position="112"/>
        <end position="113"/>
    </location>
    <ligand>
        <name>S-adenosyl-L-methionine</name>
        <dbReference type="ChEBI" id="CHEBI:59789"/>
    </ligand>
</feature>
<keyword evidence="4" id="KW-0460">Magnesium</keyword>
<keyword evidence="4" id="KW-0819">tRNA processing</keyword>
<dbReference type="GO" id="GO:0008757">
    <property type="term" value="F:S-adenosylmethionine-dependent methyltransferase activity"/>
    <property type="evidence" value="ECO:0007669"/>
    <property type="project" value="TreeGrafter"/>
</dbReference>
<comment type="function">
    <text evidence="4">Catalyzes the methylation of 5-hydroxyuridine (ho5U) to form 5-methoxyuridine (mo5U) at position 34 in tRNAs.</text>
</comment>
<dbReference type="PANTHER" id="PTHR10509">
    <property type="entry name" value="O-METHYLTRANSFERASE-RELATED"/>
    <property type="match status" value="1"/>
</dbReference>
<proteinExistence type="inferred from homology"/>
<dbReference type="CDD" id="cd02440">
    <property type="entry name" value="AdoMet_MTases"/>
    <property type="match status" value="1"/>
</dbReference>
<dbReference type="InterPro" id="IPR043675">
    <property type="entry name" value="TrmR_methyltr"/>
</dbReference>
<feature type="binding site" evidence="4">
    <location>
        <position position="158"/>
    </location>
    <ligand>
        <name>Mg(2+)</name>
        <dbReference type="ChEBI" id="CHEBI:18420"/>
    </ligand>
</feature>
<organism evidence="5 6">
    <name type="scientific">Evansella caseinilytica</name>
    <dbReference type="NCBI Taxonomy" id="1503961"/>
    <lineage>
        <taxon>Bacteria</taxon>
        <taxon>Bacillati</taxon>
        <taxon>Bacillota</taxon>
        <taxon>Bacilli</taxon>
        <taxon>Bacillales</taxon>
        <taxon>Bacillaceae</taxon>
        <taxon>Evansella</taxon>
    </lineage>
</organism>
<dbReference type="GO" id="GO:0008171">
    <property type="term" value="F:O-methyltransferase activity"/>
    <property type="evidence" value="ECO:0007669"/>
    <property type="project" value="InterPro"/>
</dbReference>
<dbReference type="OrthoDB" id="9799672at2"/>
<accession>A0A1H3KA83</accession>
<comment type="subunit">
    <text evidence="4">Homodimer.</text>
</comment>
<dbReference type="GO" id="GO:0000287">
    <property type="term" value="F:magnesium ion binding"/>
    <property type="evidence" value="ECO:0007669"/>
    <property type="project" value="UniProtKB-UniRule"/>
</dbReference>
<comment type="catalytic activity">
    <reaction evidence="4">
        <text>5-hydroxyuridine(34) in tRNA + S-adenosyl-L-methionine = 5-methoxyuridine(34) in tRNA + S-adenosyl-L-homocysteine + H(+)</text>
        <dbReference type="Rhea" id="RHEA:60524"/>
        <dbReference type="Rhea" id="RHEA-COMP:13381"/>
        <dbReference type="Rhea" id="RHEA-COMP:15591"/>
        <dbReference type="ChEBI" id="CHEBI:15378"/>
        <dbReference type="ChEBI" id="CHEBI:57856"/>
        <dbReference type="ChEBI" id="CHEBI:59789"/>
        <dbReference type="ChEBI" id="CHEBI:136877"/>
        <dbReference type="ChEBI" id="CHEBI:143860"/>
    </reaction>
</comment>
<evidence type="ECO:0000313" key="5">
    <source>
        <dbReference type="EMBL" id="SDY49096.1"/>
    </source>
</evidence>
<comment type="similarity">
    <text evidence="4">Belongs to the class I-like SAM-binding methyltransferase superfamily. Cation-dependent O-methyltransferase family.</text>
</comment>
<feature type="binding site" evidence="4">
    <location>
        <position position="132"/>
    </location>
    <ligand>
        <name>Mg(2+)</name>
        <dbReference type="ChEBI" id="CHEBI:18420"/>
    </ligand>
</feature>
<keyword evidence="1 4" id="KW-0489">Methyltransferase</keyword>
<dbReference type="GO" id="GO:0030488">
    <property type="term" value="P:tRNA methylation"/>
    <property type="evidence" value="ECO:0007669"/>
    <property type="project" value="UniProtKB-UniRule"/>
</dbReference>
<feature type="binding site" evidence="4">
    <location>
        <position position="67"/>
    </location>
    <ligand>
        <name>S-adenosyl-L-methionine</name>
        <dbReference type="ChEBI" id="CHEBI:59789"/>
    </ligand>
</feature>
<dbReference type="Pfam" id="PF01596">
    <property type="entry name" value="Methyltransf_3"/>
    <property type="match status" value="1"/>
</dbReference>
<dbReference type="InterPro" id="IPR029063">
    <property type="entry name" value="SAM-dependent_MTases_sf"/>
</dbReference>
<keyword evidence="3 4" id="KW-0949">S-adenosyl-L-methionine</keyword>
<dbReference type="EMBL" id="FNPI01000002">
    <property type="protein sequence ID" value="SDY49096.1"/>
    <property type="molecule type" value="Genomic_DNA"/>
</dbReference>
<gene>
    <name evidence="4" type="primary">trmR</name>
    <name evidence="5" type="ORF">SAMN05421736_10294</name>
</gene>
<dbReference type="AlphaFoldDB" id="A0A1H3KA83"/>
<dbReference type="HAMAP" id="MF_02217">
    <property type="entry name" value="TrmR_methyltr"/>
    <property type="match status" value="1"/>
</dbReference>
<keyword evidence="2 4" id="KW-0808">Transferase</keyword>
<feature type="binding site" evidence="4">
    <location>
        <position position="159"/>
    </location>
    <ligand>
        <name>Mg(2+)</name>
        <dbReference type="ChEBI" id="CHEBI:18420"/>
    </ligand>
</feature>
<feature type="binding site" evidence="4">
    <location>
        <position position="37"/>
    </location>
    <ligand>
        <name>S-adenosyl-L-methionine</name>
        <dbReference type="ChEBI" id="CHEBI:59789"/>
    </ligand>
</feature>
<evidence type="ECO:0000256" key="2">
    <source>
        <dbReference type="ARBA" id="ARBA00022679"/>
    </source>
</evidence>
<dbReference type="InterPro" id="IPR002935">
    <property type="entry name" value="SAM_O-MeTrfase"/>
</dbReference>
<name>A0A1H3KA83_9BACI</name>
<evidence type="ECO:0000256" key="1">
    <source>
        <dbReference type="ARBA" id="ARBA00022603"/>
    </source>
</evidence>
<feature type="binding site" evidence="4">
    <location>
        <position position="84"/>
    </location>
    <ligand>
        <name>S-adenosyl-L-methionine</name>
        <dbReference type="ChEBI" id="CHEBI:59789"/>
    </ligand>
</feature>
<evidence type="ECO:0000256" key="3">
    <source>
        <dbReference type="ARBA" id="ARBA00022691"/>
    </source>
</evidence>
<evidence type="ECO:0000313" key="6">
    <source>
        <dbReference type="Proteomes" id="UP000198935"/>
    </source>
</evidence>